<dbReference type="PANTHER" id="PTHR12131">
    <property type="entry name" value="ATP-DEPENDENT RNA AND DNA HELICASE"/>
    <property type="match status" value="1"/>
</dbReference>
<protein>
    <submittedName>
        <fullName evidence="8">ATP-dependent RNA helicase HelY</fullName>
        <ecNumber evidence="8">3.6.4.-</ecNumber>
    </submittedName>
</protein>
<feature type="domain" description="Helicase C-terminal" evidence="7">
    <location>
        <begin position="300"/>
        <end position="474"/>
    </location>
</feature>
<dbReference type="GO" id="GO:0070478">
    <property type="term" value="P:nuclear-transcribed mRNA catabolic process, 3'-5' exonucleolytic nonsense-mediated decay"/>
    <property type="evidence" value="ECO:0007669"/>
    <property type="project" value="TreeGrafter"/>
</dbReference>
<dbReference type="Gene3D" id="3.40.50.300">
    <property type="entry name" value="P-loop containing nucleotide triphosphate hydrolases"/>
    <property type="match status" value="2"/>
</dbReference>
<dbReference type="GO" id="GO:0003676">
    <property type="term" value="F:nucleic acid binding"/>
    <property type="evidence" value="ECO:0007669"/>
    <property type="project" value="InterPro"/>
</dbReference>
<proteinExistence type="predicted"/>
<feature type="domain" description="Helicase ATP-binding" evidence="6">
    <location>
        <begin position="43"/>
        <end position="202"/>
    </location>
</feature>
<dbReference type="GO" id="GO:0016787">
    <property type="term" value="F:hydrolase activity"/>
    <property type="evidence" value="ECO:0007669"/>
    <property type="project" value="UniProtKB-KW"/>
</dbReference>
<dbReference type="EC" id="3.6.4.-" evidence="8"/>
<keyword evidence="4" id="KW-0067">ATP-binding</keyword>
<dbReference type="Pfam" id="PF08148">
    <property type="entry name" value="DSHCT"/>
    <property type="match status" value="1"/>
</dbReference>
<dbReference type="GO" id="GO:0055087">
    <property type="term" value="C:Ski complex"/>
    <property type="evidence" value="ECO:0007669"/>
    <property type="project" value="TreeGrafter"/>
</dbReference>
<feature type="compositionally biased region" description="Basic residues" evidence="5">
    <location>
        <begin position="258"/>
        <end position="274"/>
    </location>
</feature>
<evidence type="ECO:0000256" key="2">
    <source>
        <dbReference type="ARBA" id="ARBA00022801"/>
    </source>
</evidence>
<dbReference type="SUPFAM" id="SSF52540">
    <property type="entry name" value="P-loop containing nucleoside triphosphate hydrolases"/>
    <property type="match status" value="1"/>
</dbReference>
<dbReference type="Proteomes" id="UP000586095">
    <property type="component" value="Unassembled WGS sequence"/>
</dbReference>
<dbReference type="InterPro" id="IPR001650">
    <property type="entry name" value="Helicase_C-like"/>
</dbReference>
<dbReference type="Gene3D" id="1.10.3380.30">
    <property type="match status" value="1"/>
</dbReference>
<dbReference type="InterPro" id="IPR011545">
    <property type="entry name" value="DEAD/DEAH_box_helicase_dom"/>
</dbReference>
<sequence>MNDTPAQPVAPVDPAAHAPTDSALAHFESRLEYPLDPFQRNACERLEAGRSVLVAAPTGSGKTTVAEFAVYLARRERDAKIFYTAPIKALSNQKFHELCEEYGEDEVGLLTGDVNIRGDAPIVVMTTEVLRNMIYADSDTLADLAFVVLDEVHYLGDRFRGAVWEEIILHLPKRVRLVSLSATVSNAEEFGDWMHAVRGETDVVLSEVRPVPLYQHVLTSKELLPLFVDKQGELARGGKVNPELRMLGNRGRGGRGGDRRRSRGGPPQRRTRRISRADIARALDETKLLPAIVFIFSRNGCDQAVRQCLYDGIALTNREERAEIRRVAQQLIDTLSDEDRRVLETREWLAGLERGVAAHHAGLLPAFKAVVEQLFQRRLVKLVFATETLALGINMPARAVVIERLDKFNGEQRVPLTSGEFTQLTGRAGRRGIDVEGHSVVVWSDAVDVEELSQLAGTRSFPVKSTFRPTANMAVNLLQRLSYVQARDTLELSFAQFQADRAVVDQARELQAAQSSLKGYEAAAARAHGSDKKRWEDRARKLRRQLERGRRQVANRTGTIARTFERVVEELLELGYLDGETRTGELTVAPYGELLRRIYGDRDLLVAECIRDDLWRGLDASGLAAMCCALSYEPRRDDEGGERGPGGKFAQAFDRVINRWVELDDLADRYRLPRADMPHAGLAAAMYDWSKGATLERVLESSGVGAGDFVRWTKQTIDMLDQVAQACEVALSLDALEHESTRFGLLAALARDAKRSIRRGIVETSSSS</sequence>
<dbReference type="GO" id="GO:0005524">
    <property type="term" value="F:ATP binding"/>
    <property type="evidence" value="ECO:0007669"/>
    <property type="project" value="UniProtKB-KW"/>
</dbReference>
<dbReference type="PROSITE" id="PS51194">
    <property type="entry name" value="HELICASE_CTER"/>
    <property type="match status" value="1"/>
</dbReference>
<dbReference type="InterPro" id="IPR003593">
    <property type="entry name" value="AAA+_ATPase"/>
</dbReference>
<feature type="region of interest" description="Disordered" evidence="5">
    <location>
        <begin position="239"/>
        <end position="274"/>
    </location>
</feature>
<evidence type="ECO:0000256" key="3">
    <source>
        <dbReference type="ARBA" id="ARBA00022806"/>
    </source>
</evidence>
<dbReference type="GO" id="GO:0004386">
    <property type="term" value="F:helicase activity"/>
    <property type="evidence" value="ECO:0007669"/>
    <property type="project" value="UniProtKB-KW"/>
</dbReference>
<reference evidence="8 9" key="1">
    <citation type="submission" date="2020-07" db="EMBL/GenBank/DDBJ databases">
        <title>Sequencing the genomes of 1000 actinobacteria strains.</title>
        <authorList>
            <person name="Klenk H.-P."/>
        </authorList>
    </citation>
    <scope>NUCLEOTIDE SEQUENCE [LARGE SCALE GENOMIC DNA]</scope>
    <source>
        <strain evidence="8 9">DSM 17380</strain>
    </source>
</reference>
<evidence type="ECO:0000259" key="6">
    <source>
        <dbReference type="PROSITE" id="PS51192"/>
    </source>
</evidence>
<dbReference type="InterPro" id="IPR012961">
    <property type="entry name" value="Ski2/MTR4_C"/>
</dbReference>
<dbReference type="EMBL" id="JACCBD010000001">
    <property type="protein sequence ID" value="NYD26666.1"/>
    <property type="molecule type" value="Genomic_DNA"/>
</dbReference>
<dbReference type="CDD" id="cd18795">
    <property type="entry name" value="SF2_C_Ski2"/>
    <property type="match status" value="1"/>
</dbReference>
<dbReference type="InterPro" id="IPR027417">
    <property type="entry name" value="P-loop_NTPase"/>
</dbReference>
<keyword evidence="3 8" id="KW-0347">Helicase</keyword>
<evidence type="ECO:0000256" key="4">
    <source>
        <dbReference type="ARBA" id="ARBA00022840"/>
    </source>
</evidence>
<evidence type="ECO:0000313" key="9">
    <source>
        <dbReference type="Proteomes" id="UP000586095"/>
    </source>
</evidence>
<dbReference type="SMART" id="SM00490">
    <property type="entry name" value="HELICc"/>
    <property type="match status" value="1"/>
</dbReference>
<evidence type="ECO:0000313" key="8">
    <source>
        <dbReference type="EMBL" id="NYD26666.1"/>
    </source>
</evidence>
<name>A0A852RBD0_9MICO</name>
<dbReference type="RefSeq" id="WP_185986811.1">
    <property type="nucleotide sequence ID" value="NZ_BAAALZ010000005.1"/>
</dbReference>
<keyword evidence="2 8" id="KW-0378">Hydrolase</keyword>
<dbReference type="InterPro" id="IPR050699">
    <property type="entry name" value="RNA-DNA_Helicase"/>
</dbReference>
<dbReference type="SMART" id="SM00487">
    <property type="entry name" value="DEXDc"/>
    <property type="match status" value="1"/>
</dbReference>
<dbReference type="Pfam" id="PF00270">
    <property type="entry name" value="DEAD"/>
    <property type="match status" value="1"/>
</dbReference>
<comment type="caution">
    <text evidence="8">The sequence shown here is derived from an EMBL/GenBank/DDBJ whole genome shotgun (WGS) entry which is preliminary data.</text>
</comment>
<organism evidence="8 9">
    <name type="scientific">Leucobacter aridicollis</name>
    <dbReference type="NCBI Taxonomy" id="283878"/>
    <lineage>
        <taxon>Bacteria</taxon>
        <taxon>Bacillati</taxon>
        <taxon>Actinomycetota</taxon>
        <taxon>Actinomycetes</taxon>
        <taxon>Micrococcales</taxon>
        <taxon>Microbacteriaceae</taxon>
        <taxon>Leucobacter</taxon>
    </lineage>
</organism>
<dbReference type="PROSITE" id="PS51192">
    <property type="entry name" value="HELICASE_ATP_BIND_1"/>
    <property type="match status" value="1"/>
</dbReference>
<keyword evidence="9" id="KW-1185">Reference proteome</keyword>
<evidence type="ECO:0000259" key="7">
    <source>
        <dbReference type="PROSITE" id="PS51194"/>
    </source>
</evidence>
<accession>A0A852RBD0</accession>
<gene>
    <name evidence="8" type="ORF">BJ960_001469</name>
</gene>
<dbReference type="AlphaFoldDB" id="A0A852RBD0"/>
<dbReference type="InterPro" id="IPR014001">
    <property type="entry name" value="Helicase_ATP-bd"/>
</dbReference>
<evidence type="ECO:0000256" key="1">
    <source>
        <dbReference type="ARBA" id="ARBA00022741"/>
    </source>
</evidence>
<dbReference type="SMART" id="SM01142">
    <property type="entry name" value="DSHCT"/>
    <property type="match status" value="1"/>
</dbReference>
<dbReference type="SMART" id="SM00382">
    <property type="entry name" value="AAA"/>
    <property type="match status" value="1"/>
</dbReference>
<dbReference type="PANTHER" id="PTHR12131:SF1">
    <property type="entry name" value="ATP-DEPENDENT RNA HELICASE SUPV3L1, MITOCHONDRIAL-RELATED"/>
    <property type="match status" value="1"/>
</dbReference>
<keyword evidence="1" id="KW-0547">Nucleotide-binding</keyword>
<evidence type="ECO:0000256" key="5">
    <source>
        <dbReference type="SAM" id="MobiDB-lite"/>
    </source>
</evidence>